<keyword evidence="4" id="KW-1185">Reference proteome</keyword>
<feature type="region of interest" description="Disordered" evidence="1">
    <location>
        <begin position="572"/>
        <end position="648"/>
    </location>
</feature>
<keyword evidence="2" id="KW-0472">Membrane</keyword>
<dbReference type="HOGENOM" id="CLU_422538_0_0_7"/>
<dbReference type="RefSeq" id="WP_005029598.1">
    <property type="nucleotide sequence ID" value="NZ_KE150238.1"/>
</dbReference>
<evidence type="ECO:0000256" key="1">
    <source>
        <dbReference type="SAM" id="MobiDB-lite"/>
    </source>
</evidence>
<feature type="transmembrane region" description="Helical" evidence="2">
    <location>
        <begin position="134"/>
        <end position="152"/>
    </location>
</feature>
<dbReference type="eggNOG" id="COG1807">
    <property type="taxonomic scope" value="Bacteria"/>
</dbReference>
<feature type="transmembrane region" description="Helical" evidence="2">
    <location>
        <begin position="193"/>
        <end position="218"/>
    </location>
</feature>
<feature type="transmembrane region" description="Helical" evidence="2">
    <location>
        <begin position="230"/>
        <end position="247"/>
    </location>
</feature>
<feature type="transmembrane region" description="Helical" evidence="2">
    <location>
        <begin position="158"/>
        <end position="181"/>
    </location>
</feature>
<evidence type="ECO:0000313" key="3">
    <source>
        <dbReference type="EMBL" id="EFV43112.1"/>
    </source>
</evidence>
<dbReference type="STRING" id="563192.HMPREF0179_03131"/>
<feature type="transmembrane region" description="Helical" evidence="2">
    <location>
        <begin position="510"/>
        <end position="529"/>
    </location>
</feature>
<dbReference type="Proteomes" id="UP000006034">
    <property type="component" value="Unassembled WGS sequence"/>
</dbReference>
<proteinExistence type="predicted"/>
<dbReference type="GeneID" id="78084480"/>
<feature type="transmembrane region" description="Helical" evidence="2">
    <location>
        <begin position="419"/>
        <end position="437"/>
    </location>
</feature>
<evidence type="ECO:0008006" key="5">
    <source>
        <dbReference type="Google" id="ProtNLM"/>
    </source>
</evidence>
<dbReference type="PANTHER" id="PTHR24216:SF65">
    <property type="entry name" value="PAXILLIN-LIKE PROTEIN 1"/>
    <property type="match status" value="1"/>
</dbReference>
<feature type="transmembrane region" description="Helical" evidence="2">
    <location>
        <begin position="376"/>
        <end position="398"/>
    </location>
</feature>
<feature type="transmembrane region" description="Helical" evidence="2">
    <location>
        <begin position="284"/>
        <end position="312"/>
    </location>
</feature>
<feature type="transmembrane region" description="Helical" evidence="2">
    <location>
        <begin position="469"/>
        <end position="490"/>
    </location>
</feature>
<dbReference type="EMBL" id="ADCP02000001">
    <property type="protein sequence ID" value="EFV43112.1"/>
    <property type="molecule type" value="Genomic_DNA"/>
</dbReference>
<comment type="caution">
    <text evidence="3">The sequence shown here is derived from an EMBL/GenBank/DDBJ whole genome shotgun (WGS) entry which is preliminary data.</text>
</comment>
<feature type="transmembrane region" description="Helical" evidence="2">
    <location>
        <begin position="536"/>
        <end position="560"/>
    </location>
</feature>
<feature type="region of interest" description="Disordered" evidence="1">
    <location>
        <begin position="1"/>
        <end position="96"/>
    </location>
</feature>
<gene>
    <name evidence="3" type="ORF">HMPREF0179_03131</name>
</gene>
<evidence type="ECO:0000313" key="4">
    <source>
        <dbReference type="Proteomes" id="UP000006034"/>
    </source>
</evidence>
<sequence length="648" mass="67746">MSTDTPVQKDEPNASAEQQSAPVQPVSEEPVAPVTETAATDTDAQPSPAPETETVTPPPAEPAPAKPSPVQEEKAAPAPKAAKVSRSPAPEAQPQTSSFASRCFNGLASVGPLVLILFWLIQSMPTFMGRELHALHNLGVGLFGVAASGLPSPELYPVYHWFLSALSLIPGIDSLSLAAYIPGMQPTAGLEQISGYPVQLLPIASALSALFLILLTWALARATGNDRRTAFASGLVLLTGFACMGLPRISGSDMLFTAILTLAGICLYRGWIKAFAPLWLFAGFALVALSALAGGLLGLVLPLLVSLVFLLWRGTFRRAGARDGALAFGLLLVLLLAWGTFIAFGDGGRELLKTLLENEYLAPVLEAWKLQGQDSWIIVALLAVLWLPWTLLLLFLPWGRIGTFFKGIVVNRKQRPGQGWLWCSAIVTLAVLALLGANMPVLLMPLLPPLAVLTAQGVLNLSARGSRGFFLLLAILLIALGLLFAAANIYPLFLGELPAPLSALQPTPLALVAALVQTCGLVLLGIILWKALNRSFAGGALLVLTFLVLVYTAPMTYYAAAGAPVAVATPVEPAPAQEDPATEKVPSETPVQPSGPDAPATDEQAAPAPSTPVEAPAATEPQATPLPAPEEPAPAAETAPAAQPAPAN</sequence>
<dbReference type="OrthoDB" id="9815691at2"/>
<reference evidence="3 4" key="1">
    <citation type="submission" date="2010-10" db="EMBL/GenBank/DDBJ databases">
        <authorList>
            <consortium name="The Broad Institute Genome Sequencing Platform"/>
            <person name="Ward D."/>
            <person name="Earl A."/>
            <person name="Feldgarden M."/>
            <person name="Young S.K."/>
            <person name="Gargeya S."/>
            <person name="Zeng Q."/>
            <person name="Alvarado L."/>
            <person name="Berlin A."/>
            <person name="Bochicchio J."/>
            <person name="Chapman S.B."/>
            <person name="Chen Z."/>
            <person name="Freedman E."/>
            <person name="Gellesch M."/>
            <person name="Goldberg J."/>
            <person name="Griggs A."/>
            <person name="Gujja S."/>
            <person name="Heilman E."/>
            <person name="Heiman D."/>
            <person name="Howarth C."/>
            <person name="Mehta T."/>
            <person name="Neiman D."/>
            <person name="Pearson M."/>
            <person name="Roberts A."/>
            <person name="Saif S."/>
            <person name="Shea T."/>
            <person name="Shenoy N."/>
            <person name="Sisk P."/>
            <person name="Stolte C."/>
            <person name="Sykes S."/>
            <person name="White J."/>
            <person name="Yandava C."/>
            <person name="Allen-Vercoe E."/>
            <person name="Sibley C."/>
            <person name="Ambrose C.E."/>
            <person name="Strauss J."/>
            <person name="Daigneault M."/>
            <person name="Haas B."/>
            <person name="Nusbaum C."/>
            <person name="Birren B."/>
        </authorList>
    </citation>
    <scope>NUCLEOTIDE SEQUENCE [LARGE SCALE GENOMIC DNA]</scope>
    <source>
        <strain evidence="3 4">3_1_6</strain>
    </source>
</reference>
<keyword evidence="2" id="KW-1133">Transmembrane helix</keyword>
<feature type="transmembrane region" description="Helical" evidence="2">
    <location>
        <begin position="104"/>
        <end position="122"/>
    </location>
</feature>
<protein>
    <recommendedName>
        <fullName evidence="5">Glycosyltransferase RgtA/B/C/D-like domain-containing protein</fullName>
    </recommendedName>
</protein>
<evidence type="ECO:0000256" key="2">
    <source>
        <dbReference type="SAM" id="Phobius"/>
    </source>
</evidence>
<keyword evidence="2" id="KW-0812">Transmembrane</keyword>
<feature type="compositionally biased region" description="Pro residues" evidence="1">
    <location>
        <begin position="56"/>
        <end position="67"/>
    </location>
</feature>
<organism evidence="3 4">
    <name type="scientific">Bilophila wadsworthia (strain 3_1_6)</name>
    <dbReference type="NCBI Taxonomy" id="563192"/>
    <lineage>
        <taxon>Bacteria</taxon>
        <taxon>Pseudomonadati</taxon>
        <taxon>Thermodesulfobacteriota</taxon>
        <taxon>Desulfovibrionia</taxon>
        <taxon>Desulfovibrionales</taxon>
        <taxon>Desulfovibrionaceae</taxon>
        <taxon>Bilophila</taxon>
    </lineage>
</organism>
<feature type="compositionally biased region" description="Low complexity" evidence="1">
    <location>
        <begin position="605"/>
        <end position="623"/>
    </location>
</feature>
<dbReference type="AlphaFoldDB" id="E5YAB1"/>
<name>E5YAB1_BILW3</name>
<reference evidence="3 4" key="2">
    <citation type="submission" date="2013-04" db="EMBL/GenBank/DDBJ databases">
        <title>The Genome Sequence of Bilophila wadsworthia 3_1_6.</title>
        <authorList>
            <consortium name="The Broad Institute Genomics Platform"/>
            <person name="Earl A."/>
            <person name="Ward D."/>
            <person name="Feldgarden M."/>
            <person name="Gevers D."/>
            <person name="Sibley C."/>
            <person name="Strauss J."/>
            <person name="Allen-Vercoe E."/>
            <person name="Walker B."/>
            <person name="Young S."/>
            <person name="Zeng Q."/>
            <person name="Gargeya S."/>
            <person name="Fitzgerald M."/>
            <person name="Haas B."/>
            <person name="Abouelleil A."/>
            <person name="Allen A.W."/>
            <person name="Alvarado L."/>
            <person name="Arachchi H.M."/>
            <person name="Berlin A.M."/>
            <person name="Chapman S.B."/>
            <person name="Gainer-Dewar J."/>
            <person name="Goldberg J."/>
            <person name="Griggs A."/>
            <person name="Gujja S."/>
            <person name="Hansen M."/>
            <person name="Howarth C."/>
            <person name="Imamovic A."/>
            <person name="Ireland A."/>
            <person name="Larimer J."/>
            <person name="McCowan C."/>
            <person name="Murphy C."/>
            <person name="Pearson M."/>
            <person name="Poon T.W."/>
            <person name="Priest M."/>
            <person name="Roberts A."/>
            <person name="Saif S."/>
            <person name="Shea T."/>
            <person name="Sisk P."/>
            <person name="Sykes S."/>
            <person name="Wortman J."/>
            <person name="Nusbaum C."/>
            <person name="Birren B."/>
        </authorList>
    </citation>
    <scope>NUCLEOTIDE SEQUENCE [LARGE SCALE GENOMIC DNA]</scope>
    <source>
        <strain evidence="3 4">3_1_6</strain>
    </source>
</reference>
<feature type="transmembrane region" description="Helical" evidence="2">
    <location>
        <begin position="324"/>
        <end position="344"/>
    </location>
</feature>
<dbReference type="PANTHER" id="PTHR24216">
    <property type="entry name" value="PAXILLIN-RELATED"/>
    <property type="match status" value="1"/>
</dbReference>
<feature type="compositionally biased region" description="Low complexity" evidence="1">
    <location>
        <begin position="633"/>
        <end position="648"/>
    </location>
</feature>
<accession>E5YAB1</accession>
<feature type="transmembrane region" description="Helical" evidence="2">
    <location>
        <begin position="443"/>
        <end position="462"/>
    </location>
</feature>